<evidence type="ECO:0000313" key="5">
    <source>
        <dbReference type="Proteomes" id="UP000572817"/>
    </source>
</evidence>
<dbReference type="AlphaFoldDB" id="A0A8H4IV21"/>
<name>A0A8H4IV21_9PEZI</name>
<evidence type="ECO:0000256" key="2">
    <source>
        <dbReference type="ARBA" id="ARBA00023002"/>
    </source>
</evidence>
<keyword evidence="5" id="KW-1185">Reference proteome</keyword>
<dbReference type="Proteomes" id="UP000572817">
    <property type="component" value="Unassembled WGS sequence"/>
</dbReference>
<dbReference type="EMBL" id="WWBZ02000022">
    <property type="protein sequence ID" value="KAF4308016.1"/>
    <property type="molecule type" value="Genomic_DNA"/>
</dbReference>
<dbReference type="PANTHER" id="PTHR47706">
    <property type="entry name" value="NMRA-LIKE FAMILY PROTEIN"/>
    <property type="match status" value="1"/>
</dbReference>
<evidence type="ECO:0000259" key="3">
    <source>
        <dbReference type="Pfam" id="PF05368"/>
    </source>
</evidence>
<dbReference type="PANTHER" id="PTHR47706:SF2">
    <property type="entry name" value="ISOFLAVONE REDUCTASE FAMILY PROTEIN (AFU_ORTHOLOGUE AFUA_2G05290)"/>
    <property type="match status" value="1"/>
</dbReference>
<dbReference type="OrthoDB" id="10000533at2759"/>
<organism evidence="4 5">
    <name type="scientific">Botryosphaeria dothidea</name>
    <dbReference type="NCBI Taxonomy" id="55169"/>
    <lineage>
        <taxon>Eukaryota</taxon>
        <taxon>Fungi</taxon>
        <taxon>Dikarya</taxon>
        <taxon>Ascomycota</taxon>
        <taxon>Pezizomycotina</taxon>
        <taxon>Dothideomycetes</taxon>
        <taxon>Dothideomycetes incertae sedis</taxon>
        <taxon>Botryosphaeriales</taxon>
        <taxon>Botryosphaeriaceae</taxon>
        <taxon>Botryosphaeria</taxon>
    </lineage>
</organism>
<evidence type="ECO:0000313" key="4">
    <source>
        <dbReference type="EMBL" id="KAF4308016.1"/>
    </source>
</evidence>
<dbReference type="Pfam" id="PF05368">
    <property type="entry name" value="NmrA"/>
    <property type="match status" value="1"/>
</dbReference>
<proteinExistence type="predicted"/>
<reference evidence="4" key="1">
    <citation type="submission" date="2020-04" db="EMBL/GenBank/DDBJ databases">
        <title>Genome Assembly and Annotation of Botryosphaeria dothidea sdau 11-99, a Latent Pathogen of Apple Fruit Ring Rot in China.</title>
        <authorList>
            <person name="Yu C."/>
            <person name="Diao Y."/>
            <person name="Lu Q."/>
            <person name="Zhao J."/>
            <person name="Cui S."/>
            <person name="Peng C."/>
            <person name="He B."/>
            <person name="Liu H."/>
        </authorList>
    </citation>
    <scope>NUCLEOTIDE SEQUENCE [LARGE SCALE GENOMIC DNA]</scope>
    <source>
        <strain evidence="4">Sdau11-99</strain>
    </source>
</reference>
<gene>
    <name evidence="4" type="ORF">GTA08_BOTSDO04272</name>
</gene>
<sequence>MVKIAIAGGTSPTLGHAIVSALLRTPNTPIILSRAPSADNDSSTATPTTLYGAEVRHIDYTSAPSLTSALADIHTLISVLKLPGPAMATTQINLLNAAKVSGVRRFAPSEFGLGACERVDATAAKERVWRACLASGLEVARFRCGAFMNYLALGREFGSAVAREKALAGLEDAPVLWDFASGVAELPVRADGTLPRMTMTEIDDVGRFIAAACGLTEGSWVGEMDMVGETIGLGEVVGLELERRAGEGVGKTRDEVFRKLVAQLELLILEEKEGWAIMKPTLNEMCIHTKPLSVREYLMSYR</sequence>
<dbReference type="GO" id="GO:0016491">
    <property type="term" value="F:oxidoreductase activity"/>
    <property type="evidence" value="ECO:0007669"/>
    <property type="project" value="UniProtKB-KW"/>
</dbReference>
<dbReference type="SUPFAM" id="SSF51735">
    <property type="entry name" value="NAD(P)-binding Rossmann-fold domains"/>
    <property type="match status" value="1"/>
</dbReference>
<comment type="caution">
    <text evidence="4">The sequence shown here is derived from an EMBL/GenBank/DDBJ whole genome shotgun (WGS) entry which is preliminary data.</text>
</comment>
<dbReference type="Gene3D" id="3.40.50.720">
    <property type="entry name" value="NAD(P)-binding Rossmann-like Domain"/>
    <property type="match status" value="1"/>
</dbReference>
<dbReference type="InterPro" id="IPR036291">
    <property type="entry name" value="NAD(P)-bd_dom_sf"/>
</dbReference>
<dbReference type="InterPro" id="IPR051609">
    <property type="entry name" value="NmrA/Isoflavone_reductase-like"/>
</dbReference>
<keyword evidence="2" id="KW-0560">Oxidoreductase</keyword>
<accession>A0A8H4IV21</accession>
<keyword evidence="1" id="KW-0521">NADP</keyword>
<dbReference type="InterPro" id="IPR008030">
    <property type="entry name" value="NmrA-like"/>
</dbReference>
<evidence type="ECO:0000256" key="1">
    <source>
        <dbReference type="ARBA" id="ARBA00022857"/>
    </source>
</evidence>
<feature type="domain" description="NmrA-like" evidence="3">
    <location>
        <begin position="3"/>
        <end position="252"/>
    </location>
</feature>
<protein>
    <submittedName>
        <fullName evidence="4">NmrA-like protein</fullName>
    </submittedName>
</protein>